<gene>
    <name evidence="2" type="ORF">JM47_01855</name>
</gene>
<accession>A0A0C5RBV3</accession>
<dbReference type="AlphaFoldDB" id="A0A0C5RBV3"/>
<feature type="transmembrane region" description="Helical" evidence="1">
    <location>
        <begin position="43"/>
        <end position="62"/>
    </location>
</feature>
<dbReference type="EMBL" id="CP009770">
    <property type="protein sequence ID" value="AJQ45336.1"/>
    <property type="molecule type" value="Genomic_DNA"/>
</dbReference>
<proteinExistence type="predicted"/>
<sequence length="100" mass="10934">MIWFNLSLSTASLVIVITSSTLLGSVTWSILLRNDCFSESDKLTSLLILALACFFLVLKFSFAFSSRSRLSLNASCAANKFCWSLSSASLIIELISPSLE</sequence>
<reference evidence="2 3" key="1">
    <citation type="journal article" date="2015" name="Genome Announc.">
        <title>Genome Sequence of Ureaplasma diversum Strain ATCC 49782.</title>
        <authorList>
            <person name="Marques L.M."/>
            <person name="Guimaraes A.M."/>
            <person name="Martins H.B."/>
            <person name="Rezende I.S."/>
            <person name="Barbosa M.S."/>
            <person name="Campos G.B."/>
            <person name="do Nascimento N.C."/>
            <person name="Dos Santos A.P."/>
            <person name="Amorim A.T."/>
            <person name="Santos V.M."/>
            <person name="Messick J.B."/>
            <person name="Timenetsky J."/>
        </authorList>
    </citation>
    <scope>NUCLEOTIDE SEQUENCE [LARGE SCALE GENOMIC DNA]</scope>
    <source>
        <strain evidence="2 3">ATCC 49782</strain>
    </source>
</reference>
<evidence type="ECO:0000313" key="2">
    <source>
        <dbReference type="EMBL" id="AJQ45336.1"/>
    </source>
</evidence>
<dbReference type="Proteomes" id="UP000032261">
    <property type="component" value="Chromosome"/>
</dbReference>
<keyword evidence="1" id="KW-1133">Transmembrane helix</keyword>
<keyword evidence="1" id="KW-0812">Transmembrane</keyword>
<keyword evidence="1" id="KW-0472">Membrane</keyword>
<organism evidence="2 3">
    <name type="scientific">Ureaplasma diversum</name>
    <dbReference type="NCBI Taxonomy" id="42094"/>
    <lineage>
        <taxon>Bacteria</taxon>
        <taxon>Bacillati</taxon>
        <taxon>Mycoplasmatota</taxon>
        <taxon>Mycoplasmoidales</taxon>
        <taxon>Mycoplasmoidaceae</taxon>
        <taxon>Ureaplasma</taxon>
    </lineage>
</organism>
<protein>
    <submittedName>
        <fullName evidence="2">Uncharacterized protein</fullName>
    </submittedName>
</protein>
<evidence type="ECO:0000256" key="1">
    <source>
        <dbReference type="SAM" id="Phobius"/>
    </source>
</evidence>
<dbReference type="PATRIC" id="fig|42094.4.peg.360"/>
<feature type="transmembrane region" description="Helical" evidence="1">
    <location>
        <begin position="12"/>
        <end position="31"/>
    </location>
</feature>
<name>A0A0C5RBV3_9BACT</name>
<dbReference type="HOGENOM" id="CLU_2304826_0_0_14"/>
<dbReference type="KEGG" id="ude:JM47_01855"/>
<evidence type="ECO:0000313" key="3">
    <source>
        <dbReference type="Proteomes" id="UP000032261"/>
    </source>
</evidence>